<evidence type="ECO:0000256" key="2">
    <source>
        <dbReference type="ARBA" id="ARBA00023125"/>
    </source>
</evidence>
<dbReference type="AlphaFoldDB" id="A0A1G9LLC1"/>
<keyword evidence="5" id="KW-1133">Transmembrane helix</keyword>
<gene>
    <name evidence="7" type="ORF">SAMN04488568_101106</name>
</gene>
<dbReference type="Proteomes" id="UP000199759">
    <property type="component" value="Unassembled WGS sequence"/>
</dbReference>
<dbReference type="Pfam" id="PF12833">
    <property type="entry name" value="HTH_18"/>
    <property type="match status" value="1"/>
</dbReference>
<evidence type="ECO:0000313" key="8">
    <source>
        <dbReference type="Proteomes" id="UP000199759"/>
    </source>
</evidence>
<sequence>MGISCDKGPNKPVSRKRAPSNAIGDIHNRDLGQARETFYQVEMTSVLHISAVLCAIMALYLVNLRSQPRLAHRLLALVFALFAAQHLLTSLAILGLGPALVWWRPTLAMLLPPALFLHLRAASQPGRRLTAGDLLHLAPPAGLLLGRLFLGDGRYLDGAIIASLLCYGAYAVLALRTRNASGRRWKIMVCGWLFMMALADLLVMIELLGREDLRHSLILIITVSGFFLFLVYFLLTSLHQSGPLSWTMTRAREDTAGNEVVRTRLEQHMADQRPWLDPDLTVARLARQLALPQRRVSETINDEFGVSVSRWINGWRIAEAQRLMRGTPDRPLVELMLDCGFQTRSNFNKAFKGVTGETPSAWRRRNRQPPSSLPQ</sequence>
<evidence type="ECO:0000256" key="1">
    <source>
        <dbReference type="ARBA" id="ARBA00023015"/>
    </source>
</evidence>
<name>A0A1G9LLC1_9PROT</name>
<feature type="transmembrane region" description="Helical" evidence="5">
    <location>
        <begin position="155"/>
        <end position="175"/>
    </location>
</feature>
<evidence type="ECO:0000256" key="4">
    <source>
        <dbReference type="SAM" id="MobiDB-lite"/>
    </source>
</evidence>
<dbReference type="STRING" id="144026.SAMN04488568_101106"/>
<dbReference type="InterPro" id="IPR018060">
    <property type="entry name" value="HTH_AraC"/>
</dbReference>
<feature type="region of interest" description="Disordered" evidence="4">
    <location>
        <begin position="352"/>
        <end position="375"/>
    </location>
</feature>
<accession>A0A1G9LLC1</accession>
<keyword evidence="3" id="KW-0804">Transcription</keyword>
<dbReference type="SMART" id="SM00342">
    <property type="entry name" value="HTH_ARAC"/>
    <property type="match status" value="1"/>
</dbReference>
<dbReference type="InterPro" id="IPR009057">
    <property type="entry name" value="Homeodomain-like_sf"/>
</dbReference>
<keyword evidence="2 7" id="KW-0238">DNA-binding</keyword>
<keyword evidence="5" id="KW-0812">Transmembrane</keyword>
<proteinExistence type="predicted"/>
<feature type="transmembrane region" description="Helical" evidence="5">
    <location>
        <begin position="217"/>
        <end position="235"/>
    </location>
</feature>
<organism evidence="7 8">
    <name type="scientific">Maricaulis salignorans</name>
    <dbReference type="NCBI Taxonomy" id="144026"/>
    <lineage>
        <taxon>Bacteria</taxon>
        <taxon>Pseudomonadati</taxon>
        <taxon>Pseudomonadota</taxon>
        <taxon>Alphaproteobacteria</taxon>
        <taxon>Maricaulales</taxon>
        <taxon>Maricaulaceae</taxon>
        <taxon>Maricaulis</taxon>
    </lineage>
</organism>
<protein>
    <submittedName>
        <fullName evidence="7">AraC-type DNA-binding protein</fullName>
    </submittedName>
</protein>
<feature type="region of interest" description="Disordered" evidence="4">
    <location>
        <begin position="1"/>
        <end position="24"/>
    </location>
</feature>
<keyword evidence="5" id="KW-0472">Membrane</keyword>
<reference evidence="7 8" key="1">
    <citation type="submission" date="2016-10" db="EMBL/GenBank/DDBJ databases">
        <authorList>
            <person name="de Groot N.N."/>
        </authorList>
    </citation>
    <scope>NUCLEOTIDE SEQUENCE [LARGE SCALE GENOMIC DNA]</scope>
    <source>
        <strain evidence="7 8">DSM 16077</strain>
    </source>
</reference>
<dbReference type="PROSITE" id="PS01124">
    <property type="entry name" value="HTH_ARAC_FAMILY_2"/>
    <property type="match status" value="1"/>
</dbReference>
<dbReference type="PANTHER" id="PTHR43280">
    <property type="entry name" value="ARAC-FAMILY TRANSCRIPTIONAL REGULATOR"/>
    <property type="match status" value="1"/>
</dbReference>
<evidence type="ECO:0000256" key="5">
    <source>
        <dbReference type="SAM" id="Phobius"/>
    </source>
</evidence>
<dbReference type="GO" id="GO:0043565">
    <property type="term" value="F:sequence-specific DNA binding"/>
    <property type="evidence" value="ECO:0007669"/>
    <property type="project" value="InterPro"/>
</dbReference>
<evidence type="ECO:0000256" key="3">
    <source>
        <dbReference type="ARBA" id="ARBA00023163"/>
    </source>
</evidence>
<feature type="transmembrane region" description="Helical" evidence="5">
    <location>
        <begin position="74"/>
        <end position="96"/>
    </location>
</feature>
<dbReference type="EMBL" id="FNHG01000001">
    <property type="protein sequence ID" value="SDL62772.1"/>
    <property type="molecule type" value="Genomic_DNA"/>
</dbReference>
<feature type="transmembrane region" description="Helical" evidence="5">
    <location>
        <begin position="45"/>
        <end position="62"/>
    </location>
</feature>
<dbReference type="GO" id="GO:0003700">
    <property type="term" value="F:DNA-binding transcription factor activity"/>
    <property type="evidence" value="ECO:0007669"/>
    <property type="project" value="InterPro"/>
</dbReference>
<dbReference type="SUPFAM" id="SSF46689">
    <property type="entry name" value="Homeodomain-like"/>
    <property type="match status" value="1"/>
</dbReference>
<evidence type="ECO:0000313" key="7">
    <source>
        <dbReference type="EMBL" id="SDL62772.1"/>
    </source>
</evidence>
<dbReference type="Gene3D" id="1.10.10.60">
    <property type="entry name" value="Homeodomain-like"/>
    <property type="match status" value="1"/>
</dbReference>
<evidence type="ECO:0000259" key="6">
    <source>
        <dbReference type="PROSITE" id="PS01124"/>
    </source>
</evidence>
<keyword evidence="1" id="KW-0805">Transcription regulation</keyword>
<feature type="transmembrane region" description="Helical" evidence="5">
    <location>
        <begin position="187"/>
        <end position="205"/>
    </location>
</feature>
<feature type="domain" description="HTH araC/xylS-type" evidence="6">
    <location>
        <begin position="259"/>
        <end position="365"/>
    </location>
</feature>
<dbReference type="PANTHER" id="PTHR43280:SF29">
    <property type="entry name" value="ARAC-FAMILY TRANSCRIPTIONAL REGULATOR"/>
    <property type="match status" value="1"/>
</dbReference>
<keyword evidence="8" id="KW-1185">Reference proteome</keyword>